<feature type="region of interest" description="Disordered" evidence="5">
    <location>
        <begin position="105"/>
        <end position="135"/>
    </location>
</feature>
<feature type="compositionally biased region" description="Basic residues" evidence="5">
    <location>
        <begin position="335"/>
        <end position="350"/>
    </location>
</feature>
<dbReference type="STRING" id="1287681.M7T063"/>
<dbReference type="SMART" id="SM00983">
    <property type="entry name" value="TPK_B1_binding"/>
    <property type="match status" value="1"/>
</dbReference>
<evidence type="ECO:0000256" key="1">
    <source>
        <dbReference type="ARBA" id="ARBA00022679"/>
    </source>
</evidence>
<organism evidence="7 8">
    <name type="scientific">Eutypa lata (strain UCR-EL1)</name>
    <name type="common">Grapevine dieback disease fungus</name>
    <name type="synonym">Eutypa armeniacae</name>
    <dbReference type="NCBI Taxonomy" id="1287681"/>
    <lineage>
        <taxon>Eukaryota</taxon>
        <taxon>Fungi</taxon>
        <taxon>Dikarya</taxon>
        <taxon>Ascomycota</taxon>
        <taxon>Pezizomycotina</taxon>
        <taxon>Sordariomycetes</taxon>
        <taxon>Xylariomycetidae</taxon>
        <taxon>Xylariales</taxon>
        <taxon>Diatrypaceae</taxon>
        <taxon>Eutypa</taxon>
    </lineage>
</organism>
<dbReference type="SUPFAM" id="SSF63999">
    <property type="entry name" value="Thiamin pyrophosphokinase, catalytic domain"/>
    <property type="match status" value="1"/>
</dbReference>
<dbReference type="EMBL" id="KB705923">
    <property type="protein sequence ID" value="EMR70183.1"/>
    <property type="molecule type" value="Genomic_DNA"/>
</dbReference>
<name>M7T063_EUTLA</name>
<feature type="compositionally biased region" description="Basic and acidic residues" evidence="5">
    <location>
        <begin position="178"/>
        <end position="204"/>
    </location>
</feature>
<dbReference type="InterPro" id="IPR036759">
    <property type="entry name" value="TPK_catalytic_sf"/>
</dbReference>
<keyword evidence="1" id="KW-0808">Transferase</keyword>
<feature type="domain" description="Thiamin pyrophosphokinase thiamin-binding" evidence="6">
    <location>
        <begin position="300"/>
        <end position="405"/>
    </location>
</feature>
<dbReference type="InterPro" id="IPR007371">
    <property type="entry name" value="TPK_catalytic"/>
</dbReference>
<dbReference type="CDD" id="cd07995">
    <property type="entry name" value="TPK"/>
    <property type="match status" value="1"/>
</dbReference>
<keyword evidence="2" id="KW-0547">Nucleotide-binding</keyword>
<dbReference type="GO" id="GO:0009229">
    <property type="term" value="P:thiamine diphosphate biosynthetic process"/>
    <property type="evidence" value="ECO:0007669"/>
    <property type="project" value="InterPro"/>
</dbReference>
<feature type="compositionally biased region" description="Basic and acidic residues" evidence="5">
    <location>
        <begin position="261"/>
        <end position="273"/>
    </location>
</feature>
<dbReference type="GO" id="GO:0030975">
    <property type="term" value="F:thiamine binding"/>
    <property type="evidence" value="ECO:0007669"/>
    <property type="project" value="InterPro"/>
</dbReference>
<protein>
    <submittedName>
        <fullName evidence="7">Putative thiamine pyrophosphokinase protein</fullName>
    </submittedName>
</protein>
<dbReference type="InterPro" id="IPR006282">
    <property type="entry name" value="Thi_PPkinase"/>
</dbReference>
<proteinExistence type="predicted"/>
<dbReference type="Proteomes" id="UP000012174">
    <property type="component" value="Unassembled WGS sequence"/>
</dbReference>
<evidence type="ECO:0000256" key="2">
    <source>
        <dbReference type="ARBA" id="ARBA00022741"/>
    </source>
</evidence>
<feature type="region of interest" description="Disordered" evidence="5">
    <location>
        <begin position="233"/>
        <end position="274"/>
    </location>
</feature>
<dbReference type="Pfam" id="PF04265">
    <property type="entry name" value="TPK_B1_binding"/>
    <property type="match status" value="1"/>
</dbReference>
<dbReference type="InterPro" id="IPR036371">
    <property type="entry name" value="TPK_B1-bd_sf"/>
</dbReference>
<evidence type="ECO:0000256" key="4">
    <source>
        <dbReference type="ARBA" id="ARBA00022840"/>
    </source>
</evidence>
<evidence type="ECO:0000256" key="3">
    <source>
        <dbReference type="ARBA" id="ARBA00022777"/>
    </source>
</evidence>
<dbReference type="AlphaFoldDB" id="M7T063"/>
<dbReference type="GO" id="GO:0004788">
    <property type="term" value="F:thiamine diphosphokinase activity"/>
    <property type="evidence" value="ECO:0007669"/>
    <property type="project" value="InterPro"/>
</dbReference>
<dbReference type="OMA" id="TRCRKMA"/>
<dbReference type="OrthoDB" id="25149at2759"/>
<feature type="compositionally biased region" description="Low complexity" evidence="5">
    <location>
        <begin position="316"/>
        <end position="325"/>
    </location>
</feature>
<evidence type="ECO:0000259" key="6">
    <source>
        <dbReference type="SMART" id="SM00983"/>
    </source>
</evidence>
<evidence type="ECO:0000256" key="5">
    <source>
        <dbReference type="SAM" id="MobiDB-lite"/>
    </source>
</evidence>
<keyword evidence="4" id="KW-0067">ATP-binding</keyword>
<dbReference type="SUPFAM" id="SSF63862">
    <property type="entry name" value="Thiamin pyrophosphokinase, substrate-binding domain"/>
    <property type="match status" value="1"/>
</dbReference>
<dbReference type="eggNOG" id="KOG3153">
    <property type="taxonomic scope" value="Eukaryota"/>
</dbReference>
<dbReference type="InterPro" id="IPR007373">
    <property type="entry name" value="Thiamin_PyroPKinase_B1-bd"/>
</dbReference>
<feature type="region of interest" description="Disordered" evidence="5">
    <location>
        <begin position="161"/>
        <end position="207"/>
    </location>
</feature>
<dbReference type="Gene3D" id="3.40.50.10240">
    <property type="entry name" value="Thiamin pyrophosphokinase, catalytic domain"/>
    <property type="match status" value="1"/>
</dbReference>
<dbReference type="GO" id="GO:0016301">
    <property type="term" value="F:kinase activity"/>
    <property type="evidence" value="ECO:0007669"/>
    <property type="project" value="UniProtKB-KW"/>
</dbReference>
<feature type="region of interest" description="Disordered" evidence="5">
    <location>
        <begin position="308"/>
        <end position="354"/>
    </location>
</feature>
<keyword evidence="8" id="KW-1185">Reference proteome</keyword>
<dbReference type="PANTHER" id="PTHR13622:SF8">
    <property type="entry name" value="THIAMIN PYROPHOSPHOKINASE 1"/>
    <property type="match status" value="1"/>
</dbReference>
<dbReference type="Pfam" id="PF04263">
    <property type="entry name" value="TPK_catalytic"/>
    <property type="match status" value="1"/>
</dbReference>
<dbReference type="GO" id="GO:0006772">
    <property type="term" value="P:thiamine metabolic process"/>
    <property type="evidence" value="ECO:0007669"/>
    <property type="project" value="InterPro"/>
</dbReference>
<evidence type="ECO:0000313" key="7">
    <source>
        <dbReference type="EMBL" id="EMR70183.1"/>
    </source>
</evidence>
<dbReference type="PANTHER" id="PTHR13622">
    <property type="entry name" value="THIAMIN PYROPHOSPHOKINASE"/>
    <property type="match status" value="1"/>
</dbReference>
<dbReference type="Gene3D" id="2.60.120.320">
    <property type="entry name" value="Thiamin pyrophosphokinase, thiamin-binding domain"/>
    <property type="match status" value="1"/>
</dbReference>
<accession>M7T063</accession>
<keyword evidence="3 7" id="KW-0418">Kinase</keyword>
<gene>
    <name evidence="7" type="ORF">UCREL1_2791</name>
</gene>
<sequence length="416" mass="46714">MSGTEPPITEWNPTPIIDESLLRGKPYRFSLVILNQPIHNIPLFLDLWRRATVRIAADGGANRVYAIREHLASTAGTSFPKLDFIVGDLDSLEDTTRTWFLSQWEQQHHHPPPNHGRAGIGADAEGTTTTSSGQIIRIDDQYSADFAKAVKHARELARFRKREREQERRRLRSHRASQPREEENRKKESNGNDDRGGGEEGKKEEEEEDIICYSGLGGRVDQAMSQLHHLYMFQQRPPRRSRRRPGSPDEGIGGGGGDGGGSKKEDDGEKEGQYAEEGGYANGRMYLTNGESLTFVLLAGQHRIRIRDTGSRDDNNNNNNNNSSIDNEDEDDKKEKKKKKKKKKNSHTFGKHVGIIPLTGPSELTTRGLEWDVKGWRTAFGEQLSTSNHTTPDADVVVVETSRDVLFTIDVPVLES</sequence>
<reference evidence="8" key="1">
    <citation type="journal article" date="2013" name="Genome Announc.">
        <title>Draft genome sequence of the grapevine dieback fungus Eutypa lata UCR-EL1.</title>
        <authorList>
            <person name="Blanco-Ulate B."/>
            <person name="Rolshausen P.E."/>
            <person name="Cantu D."/>
        </authorList>
    </citation>
    <scope>NUCLEOTIDE SEQUENCE [LARGE SCALE GENOMIC DNA]</scope>
    <source>
        <strain evidence="8">UCR-EL1</strain>
    </source>
</reference>
<dbReference type="GO" id="GO:0005524">
    <property type="term" value="F:ATP binding"/>
    <property type="evidence" value="ECO:0007669"/>
    <property type="project" value="UniProtKB-KW"/>
</dbReference>
<feature type="compositionally biased region" description="Gly residues" evidence="5">
    <location>
        <begin position="251"/>
        <end position="260"/>
    </location>
</feature>
<evidence type="ECO:0000313" key="8">
    <source>
        <dbReference type="Proteomes" id="UP000012174"/>
    </source>
</evidence>
<dbReference type="KEGG" id="ela:UCREL1_2791"/>
<dbReference type="HOGENOM" id="CLU_044237_0_0_1"/>